<dbReference type="PROSITE" id="PS51257">
    <property type="entry name" value="PROKAR_LIPOPROTEIN"/>
    <property type="match status" value="1"/>
</dbReference>
<dbReference type="OrthoDB" id="623514at2"/>
<evidence type="ECO:0000313" key="2">
    <source>
        <dbReference type="Proteomes" id="UP000220102"/>
    </source>
</evidence>
<comment type="caution">
    <text evidence="1">The sequence shown here is derived from an EMBL/GenBank/DDBJ whole genome shotgun (WGS) entry which is preliminary data.</text>
</comment>
<gene>
    <name evidence="1" type="ORF">CRI94_10415</name>
</gene>
<dbReference type="PANTHER" id="PTHR37841">
    <property type="entry name" value="GLR2918 PROTEIN"/>
    <property type="match status" value="1"/>
</dbReference>
<accession>A0A2A8CWR6</accession>
<dbReference type="Proteomes" id="UP000220102">
    <property type="component" value="Unassembled WGS sequence"/>
</dbReference>
<dbReference type="PANTHER" id="PTHR37841:SF1">
    <property type="entry name" value="DUF3298 DOMAIN-CONTAINING PROTEIN"/>
    <property type="match status" value="1"/>
</dbReference>
<evidence type="ECO:0000313" key="1">
    <source>
        <dbReference type="EMBL" id="PEN13060.1"/>
    </source>
</evidence>
<dbReference type="EMBL" id="PDEQ01000005">
    <property type="protein sequence ID" value="PEN13060.1"/>
    <property type="molecule type" value="Genomic_DNA"/>
</dbReference>
<name>A0A2A8CWR6_9BACT</name>
<reference evidence="1 2" key="1">
    <citation type="submission" date="2017-10" db="EMBL/GenBank/DDBJ databases">
        <title>Draft genome of Longibacter Salinarum.</title>
        <authorList>
            <person name="Goh K.M."/>
            <person name="Shamsir M.S."/>
            <person name="Lim S.W."/>
        </authorList>
    </citation>
    <scope>NUCLEOTIDE SEQUENCE [LARGE SCALE GENOMIC DNA]</scope>
    <source>
        <strain evidence="1 2">KCTC 52045</strain>
    </source>
</reference>
<dbReference type="RefSeq" id="WP_098075652.1">
    <property type="nucleotide sequence ID" value="NZ_PDEQ01000005.1"/>
</dbReference>
<evidence type="ECO:0008006" key="3">
    <source>
        <dbReference type="Google" id="ProtNLM"/>
    </source>
</evidence>
<dbReference type="SUPFAM" id="SSF69360">
    <property type="entry name" value="Cell wall binding repeat"/>
    <property type="match status" value="1"/>
</dbReference>
<proteinExistence type="predicted"/>
<dbReference type="InterPro" id="IPR032774">
    <property type="entry name" value="WG_beta_rep"/>
</dbReference>
<dbReference type="AlphaFoldDB" id="A0A2A8CWR6"/>
<protein>
    <recommendedName>
        <fullName evidence="3">WG repeat-containing protein</fullName>
    </recommendedName>
</protein>
<sequence length="256" mass="29050">MLRFLRLSFSAENVIRFIPLTLLLAIVVAGCGSSGEETSEADSPHRSASERILFPVEQDGNWGYIDRSGTVVIEPQFEQAWQFVERRALVKQQDQYGFIDTSGAFVVRPRYHDAWHFSNGLAPVLEDSLWGFIDRSGDMVVDPKFSLAPEVVEEADRSLQDRDAILKRTARDGQFGFQNQDGQMVITPRFDQAWYFRDGRARVKVDSLWGYIDRSGDLAIKPAFPRAWDFRNGLARVELRSGHLAYIDTSGATVWP</sequence>
<organism evidence="1 2">
    <name type="scientific">Longibacter salinarum</name>
    <dbReference type="NCBI Taxonomy" id="1850348"/>
    <lineage>
        <taxon>Bacteria</taxon>
        <taxon>Pseudomonadati</taxon>
        <taxon>Rhodothermota</taxon>
        <taxon>Rhodothermia</taxon>
        <taxon>Rhodothermales</taxon>
        <taxon>Salisaetaceae</taxon>
        <taxon>Longibacter</taxon>
    </lineage>
</organism>
<dbReference type="Pfam" id="PF14903">
    <property type="entry name" value="WG_beta_rep"/>
    <property type="match status" value="3"/>
</dbReference>
<keyword evidence="2" id="KW-1185">Reference proteome</keyword>